<reference evidence="2 3" key="1">
    <citation type="journal article" date="2018" name="PLoS Genet.">
        <title>Population sequencing reveals clonal diversity and ancestral inbreeding in the grapevine cultivar Chardonnay.</title>
        <authorList>
            <person name="Roach M.J."/>
            <person name="Johnson D.L."/>
            <person name="Bohlmann J."/>
            <person name="van Vuuren H.J."/>
            <person name="Jones S.J."/>
            <person name="Pretorius I.S."/>
            <person name="Schmidt S.A."/>
            <person name="Borneman A.R."/>
        </authorList>
    </citation>
    <scope>NUCLEOTIDE SEQUENCE [LARGE SCALE GENOMIC DNA]</scope>
    <source>
        <strain evidence="3">cv. Chardonnay</strain>
        <tissue evidence="2">Leaf</tissue>
    </source>
</reference>
<accession>A0A438FGV7</accession>
<name>A0A438FGV7_VITVI</name>
<dbReference type="EMBL" id="QGNW01000903">
    <property type="protein sequence ID" value="RVW59206.1"/>
    <property type="molecule type" value="Genomic_DNA"/>
</dbReference>
<proteinExistence type="predicted"/>
<dbReference type="AlphaFoldDB" id="A0A438FGV7"/>
<sequence>MYSPSYLEICGLNNALSAKCCAFTTNLDRIQIPKKYSRSLGDSKMERGSDGRNKGIGKKWDLGSDEFAKRKKPVSCKWVFTVKYTTNGTVRTITKPAWLQRGSLRPMASTYTETFAPNNKAEHYTTSFILGNKPRLATPSV</sequence>
<evidence type="ECO:0000256" key="1">
    <source>
        <dbReference type="SAM" id="MobiDB-lite"/>
    </source>
</evidence>
<dbReference type="Proteomes" id="UP000288805">
    <property type="component" value="Unassembled WGS sequence"/>
</dbReference>
<gene>
    <name evidence="2" type="ORF">CK203_095617</name>
</gene>
<protein>
    <submittedName>
        <fullName evidence="2">Uncharacterized protein</fullName>
    </submittedName>
</protein>
<evidence type="ECO:0000313" key="3">
    <source>
        <dbReference type="Proteomes" id="UP000288805"/>
    </source>
</evidence>
<comment type="caution">
    <text evidence="2">The sequence shown here is derived from an EMBL/GenBank/DDBJ whole genome shotgun (WGS) entry which is preliminary data.</text>
</comment>
<feature type="region of interest" description="Disordered" evidence="1">
    <location>
        <begin position="41"/>
        <end position="60"/>
    </location>
</feature>
<organism evidence="2 3">
    <name type="scientific">Vitis vinifera</name>
    <name type="common">Grape</name>
    <dbReference type="NCBI Taxonomy" id="29760"/>
    <lineage>
        <taxon>Eukaryota</taxon>
        <taxon>Viridiplantae</taxon>
        <taxon>Streptophyta</taxon>
        <taxon>Embryophyta</taxon>
        <taxon>Tracheophyta</taxon>
        <taxon>Spermatophyta</taxon>
        <taxon>Magnoliopsida</taxon>
        <taxon>eudicotyledons</taxon>
        <taxon>Gunneridae</taxon>
        <taxon>Pentapetalae</taxon>
        <taxon>rosids</taxon>
        <taxon>Vitales</taxon>
        <taxon>Vitaceae</taxon>
        <taxon>Viteae</taxon>
        <taxon>Vitis</taxon>
    </lineage>
</organism>
<evidence type="ECO:0000313" key="2">
    <source>
        <dbReference type="EMBL" id="RVW59206.1"/>
    </source>
</evidence>